<sequence>MLPKFSQIVNRLYAFIYETNHSKSGLGLPSIVALVMTQFDLKPHMQSQRWTDINAGIQQHLQKLYNTNKASLKETHWIGMPRLPFGMIPGTKPGPLKIAKTGQIARSYASRDLGHLLAFEIRCSATREYPSLIHAFFVTHIVGGVFTRDEDRAIYEEMLRLQGLGSNTPSGVPYTEEEINALARKRKQRGHLPGVGRVLSGWAIDVLSPPRLNARTTLPIGSGGCGDDEMADDKDDGEDEELEMLYMG</sequence>
<keyword evidence="2" id="KW-1185">Reference proteome</keyword>
<evidence type="ECO:0000313" key="1">
    <source>
        <dbReference type="EMBL" id="GJT08415.1"/>
    </source>
</evidence>
<comment type="caution">
    <text evidence="1">The sequence shown here is derived from an EMBL/GenBank/DDBJ whole genome shotgun (WGS) entry which is preliminary data.</text>
</comment>
<name>A0ABQ5B0H8_9ASTR</name>
<dbReference type="Proteomes" id="UP001151760">
    <property type="component" value="Unassembled WGS sequence"/>
</dbReference>
<dbReference type="EMBL" id="BQNB010012828">
    <property type="protein sequence ID" value="GJT08415.1"/>
    <property type="molecule type" value="Genomic_DNA"/>
</dbReference>
<accession>A0ABQ5B0H8</accession>
<reference evidence="1" key="2">
    <citation type="submission" date="2022-01" db="EMBL/GenBank/DDBJ databases">
        <authorList>
            <person name="Yamashiro T."/>
            <person name="Shiraishi A."/>
            <person name="Satake H."/>
            <person name="Nakayama K."/>
        </authorList>
    </citation>
    <scope>NUCLEOTIDE SEQUENCE</scope>
</reference>
<organism evidence="1 2">
    <name type="scientific">Tanacetum coccineum</name>
    <dbReference type="NCBI Taxonomy" id="301880"/>
    <lineage>
        <taxon>Eukaryota</taxon>
        <taxon>Viridiplantae</taxon>
        <taxon>Streptophyta</taxon>
        <taxon>Embryophyta</taxon>
        <taxon>Tracheophyta</taxon>
        <taxon>Spermatophyta</taxon>
        <taxon>Magnoliopsida</taxon>
        <taxon>eudicotyledons</taxon>
        <taxon>Gunneridae</taxon>
        <taxon>Pentapetalae</taxon>
        <taxon>asterids</taxon>
        <taxon>campanulids</taxon>
        <taxon>Asterales</taxon>
        <taxon>Asteraceae</taxon>
        <taxon>Asteroideae</taxon>
        <taxon>Anthemideae</taxon>
        <taxon>Anthemidinae</taxon>
        <taxon>Tanacetum</taxon>
    </lineage>
</organism>
<proteinExistence type="predicted"/>
<reference evidence="1" key="1">
    <citation type="journal article" date="2022" name="Int. J. Mol. Sci.">
        <title>Draft Genome of Tanacetum Coccineum: Genomic Comparison of Closely Related Tanacetum-Family Plants.</title>
        <authorList>
            <person name="Yamashiro T."/>
            <person name="Shiraishi A."/>
            <person name="Nakayama K."/>
            <person name="Satake H."/>
        </authorList>
    </citation>
    <scope>NUCLEOTIDE SEQUENCE</scope>
</reference>
<protein>
    <submittedName>
        <fullName evidence="1">Uncharacterized protein</fullName>
    </submittedName>
</protein>
<gene>
    <name evidence="1" type="ORF">Tco_0842877</name>
</gene>
<evidence type="ECO:0000313" key="2">
    <source>
        <dbReference type="Proteomes" id="UP001151760"/>
    </source>
</evidence>